<dbReference type="OrthoDB" id="4934609at2759"/>
<keyword evidence="2 5" id="KW-0732">Signal</keyword>
<dbReference type="Gene3D" id="3.90.210.10">
    <property type="entry name" value="Heat-Labile Enterotoxin, subunit A"/>
    <property type="match status" value="1"/>
</dbReference>
<evidence type="ECO:0000256" key="3">
    <source>
        <dbReference type="ARBA" id="ARBA00023026"/>
    </source>
</evidence>
<comment type="caution">
    <text evidence="6">The sequence shown here is derived from an EMBL/GenBank/DDBJ whole genome shotgun (WGS) entry which is preliminary data.</text>
</comment>
<dbReference type="HOGENOM" id="CLU_086105_0_0_1"/>
<reference evidence="6 7" key="2">
    <citation type="journal article" date="2014" name="Proc. Natl. Acad. Sci. U.S.A.">
        <title>Trajectory and genomic determinants of fungal-pathogen speciation and host adaptation.</title>
        <authorList>
            <person name="Hu X."/>
            <person name="Xiao G."/>
            <person name="Zheng P."/>
            <person name="Shang Y."/>
            <person name="Su Y."/>
            <person name="Zhang X."/>
            <person name="Liu X."/>
            <person name="Zhan S."/>
            <person name="St Leger R.J."/>
            <person name="Wang C."/>
        </authorList>
    </citation>
    <scope>GENOME REANNOTATION</scope>
    <source>
        <strain evidence="7">ARSEF 23 / ATCC MYA-3075</strain>
    </source>
</reference>
<dbReference type="Proteomes" id="UP000002498">
    <property type="component" value="Unassembled WGS sequence"/>
</dbReference>
<dbReference type="GO" id="GO:0090729">
    <property type="term" value="F:toxin activity"/>
    <property type="evidence" value="ECO:0007669"/>
    <property type="project" value="UniProtKB-KW"/>
</dbReference>
<evidence type="ECO:0000256" key="4">
    <source>
        <dbReference type="ARBA" id="ARBA00023157"/>
    </source>
</evidence>
<evidence type="ECO:0000313" key="7">
    <source>
        <dbReference type="Proteomes" id="UP000002498"/>
    </source>
</evidence>
<dbReference type="RefSeq" id="XP_007817101.2">
    <property type="nucleotide sequence ID" value="XM_007818910.2"/>
</dbReference>
<feature type="chain" id="PRO_5003238595" evidence="5">
    <location>
        <begin position="20"/>
        <end position="277"/>
    </location>
</feature>
<reference evidence="6 7" key="1">
    <citation type="journal article" date="2011" name="PLoS Genet.">
        <title>Genome sequencing and comparative transcriptomics of the model entomopathogenic fungi Metarhizium anisopliae and M. acridum.</title>
        <authorList>
            <person name="Gao Q."/>
            <person name="Jin K."/>
            <person name="Ying S.H."/>
            <person name="Zhang Y."/>
            <person name="Xiao G."/>
            <person name="Shang Y."/>
            <person name="Duan Z."/>
            <person name="Hu X."/>
            <person name="Xie X.Q."/>
            <person name="Zhou G."/>
            <person name="Peng G."/>
            <person name="Luo Z."/>
            <person name="Huang W."/>
            <person name="Wang B."/>
            <person name="Fang W."/>
            <person name="Wang S."/>
            <person name="Zhong Y."/>
            <person name="Ma L.J."/>
            <person name="St Leger R.J."/>
            <person name="Zhao G.P."/>
            <person name="Pei Y."/>
            <person name="Feng M.G."/>
            <person name="Xia Y."/>
            <person name="Wang C."/>
        </authorList>
    </citation>
    <scope>NUCLEOTIDE SEQUENCE [LARGE SCALE GENOMIC DNA]</scope>
    <source>
        <strain evidence="7">ARSEF 23 / ATCC MYA-3075</strain>
    </source>
</reference>
<keyword evidence="1" id="KW-0800">Toxin</keyword>
<proteinExistence type="predicted"/>
<name>E9EK97_METRA</name>
<evidence type="ECO:0000256" key="5">
    <source>
        <dbReference type="SAM" id="SignalP"/>
    </source>
</evidence>
<evidence type="ECO:0000313" key="6">
    <source>
        <dbReference type="EMBL" id="EFZ03838.2"/>
    </source>
</evidence>
<dbReference type="PRINTS" id="PR00771">
    <property type="entry name" value="ENTEROTOXINA"/>
</dbReference>
<evidence type="ECO:0000256" key="1">
    <source>
        <dbReference type="ARBA" id="ARBA00022656"/>
    </source>
</evidence>
<dbReference type="Pfam" id="PF01375">
    <property type="entry name" value="Enterotoxin_a"/>
    <property type="match status" value="1"/>
</dbReference>
<organism evidence="6 7">
    <name type="scientific">Metarhizium robertsii (strain ARSEF 23 / ATCC MYA-3075)</name>
    <name type="common">Metarhizium anisopliae (strain ARSEF 23)</name>
    <dbReference type="NCBI Taxonomy" id="655844"/>
    <lineage>
        <taxon>Eukaryota</taxon>
        <taxon>Fungi</taxon>
        <taxon>Dikarya</taxon>
        <taxon>Ascomycota</taxon>
        <taxon>Pezizomycotina</taxon>
        <taxon>Sordariomycetes</taxon>
        <taxon>Hypocreomycetidae</taxon>
        <taxon>Hypocreales</taxon>
        <taxon>Clavicipitaceae</taxon>
        <taxon>Metarhizium</taxon>
    </lineage>
</organism>
<gene>
    <name evidence="6" type="ORF">MAA_00912</name>
</gene>
<dbReference type="AlphaFoldDB" id="E9EK97"/>
<accession>E9EK97</accession>
<keyword evidence="3" id="KW-0843">Virulence</keyword>
<dbReference type="SUPFAM" id="SSF56399">
    <property type="entry name" value="ADP-ribosylation"/>
    <property type="match status" value="1"/>
</dbReference>
<dbReference type="GeneID" id="19255198"/>
<feature type="signal peptide" evidence="5">
    <location>
        <begin position="1"/>
        <end position="19"/>
    </location>
</feature>
<evidence type="ECO:0000256" key="2">
    <source>
        <dbReference type="ARBA" id="ARBA00022729"/>
    </source>
</evidence>
<dbReference type="EMBL" id="ADNJ02000008">
    <property type="protein sequence ID" value="EFZ03838.2"/>
    <property type="molecule type" value="Genomic_DNA"/>
</dbReference>
<dbReference type="KEGG" id="maj:MAA_00912"/>
<protein>
    <submittedName>
        <fullName evidence="6">Heat-labile enterotoxin, A chain</fullName>
    </submittedName>
</protein>
<keyword evidence="7" id="KW-1185">Reference proteome</keyword>
<keyword evidence="4" id="KW-1015">Disulfide bond</keyword>
<dbReference type="InterPro" id="IPR001144">
    <property type="entry name" value="Enterotoxin_A"/>
</dbReference>
<sequence>MKHFAALILASALAVPLGASPVSRFTPTSQNLPSVVYRGDQIPPEQYKKDGGIPPEFTGDMTERSYSLWWHNLGTDNYPDRDFQSAYAATSTEFAVAVSFAIKDNPNEAGWIYRIHATPNMIDLAHSDFRPIYLEREFAAVGGIRWDQVEAWLEVPKNVSAEKGAGGIRQEERKRWQTAEDFEKEFPDLKWVNNPPFARVINGDYNPVYDQYRVSQGQPQLAGVPEGRRQGPLASEFAKENKTLEQHAIEFMDKVGAPVGWKGAFPLDLKAPVNSQA</sequence>